<dbReference type="InterPro" id="IPR033469">
    <property type="entry name" value="CYTH-like_dom_sf"/>
</dbReference>
<proteinExistence type="predicted"/>
<protein>
    <submittedName>
        <fullName evidence="2">Class IV adenylate cyclase</fullName>
    </submittedName>
</protein>
<dbReference type="InterPro" id="IPR008173">
    <property type="entry name" value="Adenylyl_cyclase_CyaB"/>
</dbReference>
<dbReference type="SUPFAM" id="SSF55154">
    <property type="entry name" value="CYTH-like phosphatases"/>
    <property type="match status" value="1"/>
</dbReference>
<reference evidence="2" key="1">
    <citation type="journal article" date="2020" name="mSystems">
        <title>Genome- and Community-Level Interaction Insights into Carbon Utilization and Element Cycling Functions of Hydrothermarchaeota in Hydrothermal Sediment.</title>
        <authorList>
            <person name="Zhou Z."/>
            <person name="Liu Y."/>
            <person name="Xu W."/>
            <person name="Pan J."/>
            <person name="Luo Z.H."/>
            <person name="Li M."/>
        </authorList>
    </citation>
    <scope>NUCLEOTIDE SEQUENCE [LARGE SCALE GENOMIC DNA]</scope>
    <source>
        <strain evidence="2">SpSt-10</strain>
    </source>
</reference>
<dbReference type="NCBIfam" id="TIGR00318">
    <property type="entry name" value="cyaB"/>
    <property type="match status" value="1"/>
</dbReference>
<organism evidence="2">
    <name type="scientific">Geoglobus ahangari</name>
    <dbReference type="NCBI Taxonomy" id="113653"/>
    <lineage>
        <taxon>Archaea</taxon>
        <taxon>Methanobacteriati</taxon>
        <taxon>Methanobacteriota</taxon>
        <taxon>Archaeoglobi</taxon>
        <taxon>Archaeoglobales</taxon>
        <taxon>Archaeoglobaceae</taxon>
        <taxon>Geoglobus</taxon>
    </lineage>
</organism>
<sequence>MEVEAKFKVDNLSEIEERMGDAEFVIEKVEEDAYFNHPCRDFRETDEALRIRRDIEGIKITYKGKKIDPETKTREEIKIKVDDFDKAFKLFEKLGFTLAGWVKKKRKIYRYGEALICLDHIEDLGSFVEIEIESDDVEKAKEKIFEIAEKLGLSREKIIRASYLEMLRDVADTR</sequence>
<dbReference type="SMART" id="SM01118">
    <property type="entry name" value="CYTH"/>
    <property type="match status" value="1"/>
</dbReference>
<dbReference type="InterPro" id="IPR023577">
    <property type="entry name" value="CYTH_domain"/>
</dbReference>
<dbReference type="CDD" id="cd07890">
    <property type="entry name" value="CYTH-like_AC_IV-like"/>
    <property type="match status" value="1"/>
</dbReference>
<accession>A0A7J3TG99</accession>
<feature type="domain" description="CYTH" evidence="1">
    <location>
        <begin position="1"/>
        <end position="169"/>
    </location>
</feature>
<dbReference type="PANTHER" id="PTHR21028">
    <property type="entry name" value="SI:CH211-156B7.4"/>
    <property type="match status" value="1"/>
</dbReference>
<dbReference type="AlphaFoldDB" id="A0A7J3TG99"/>
<dbReference type="PROSITE" id="PS51707">
    <property type="entry name" value="CYTH"/>
    <property type="match status" value="1"/>
</dbReference>
<dbReference type="Pfam" id="PF01928">
    <property type="entry name" value="CYTH"/>
    <property type="match status" value="1"/>
</dbReference>
<comment type="caution">
    <text evidence="2">The sequence shown here is derived from an EMBL/GenBank/DDBJ whole genome shotgun (WGS) entry which is preliminary data.</text>
</comment>
<evidence type="ECO:0000259" key="1">
    <source>
        <dbReference type="PROSITE" id="PS51707"/>
    </source>
</evidence>
<name>A0A7J3TG99_9EURY</name>
<dbReference type="Gene3D" id="2.40.320.10">
    <property type="entry name" value="Hypothetical Protein Pfu-838710-001"/>
    <property type="match status" value="1"/>
</dbReference>
<gene>
    <name evidence="2" type="primary">cyaB</name>
    <name evidence="2" type="ORF">ENL48_00770</name>
</gene>
<evidence type="ECO:0000313" key="2">
    <source>
        <dbReference type="EMBL" id="HHF47779.1"/>
    </source>
</evidence>
<dbReference type="EMBL" id="DRUC01000014">
    <property type="protein sequence ID" value="HHF47779.1"/>
    <property type="molecule type" value="Genomic_DNA"/>
</dbReference>
<dbReference type="PANTHER" id="PTHR21028:SF2">
    <property type="entry name" value="CYTH DOMAIN-CONTAINING PROTEIN"/>
    <property type="match status" value="1"/>
</dbReference>